<dbReference type="Proteomes" id="UP000697998">
    <property type="component" value="Unassembled WGS sequence"/>
</dbReference>
<proteinExistence type="predicted"/>
<protein>
    <submittedName>
        <fullName evidence="2">Uncharacterized protein</fullName>
    </submittedName>
</protein>
<evidence type="ECO:0000256" key="1">
    <source>
        <dbReference type="SAM" id="Coils"/>
    </source>
</evidence>
<sequence length="1372" mass="148187">MSNGDEPARLLVPIHIDGLVVGTSLPSREMFQWTNLAPNFAKLNGGNYLFGAELGGDIGSDGNPFNQAAGLEPGIHLHFRLPRSLTHGSQSGAGKISFAPIPNRWLVQRYGDSGAAKGKLSGKAWFIRSDGQPADPASGITWPAFHKDNAAEFQKIGACTEVTGPLAEQNEAALVTITAIGPGDPAFSAYYPACRRVLGFHDPLAGIPADTRLSYLVTGWYSDPEDDPLARFLAGFRANNAMPHGDLTQEQQDKCFTELQRWAKEQAWSITEIVKGIGPQTSPASLLCHGLVRGITWQGPKHNYMQSPAGADVSQPAVFPANSDSHTKAYKLAVGNTSAEAVAALLVPGAVDQDLLTALQGDLLSQPVTAAALQHELHERRFNGVRGGSLFLIRPEPDLPDTNNAAEPAGGAHPIPAGLRRLLRDLNAKQQRYDELSRRVEDLRWQVYALWYLWTNELRGPGVSARSNDLDRQLKVAKSALATEQTAWNRAREERDASERRLHDALGKQFKTQPDGTPRLNAGKPELKYRLASVPAPPFQRPGDPAIALQGPAMARLKTWLPTDKLECRLSGREVSGITLAIPSGPVATVTGEQLIAALFSQPNRLPVPGGIHRSLFLEALLLDEGNAPTIAGLASRQHEKELGDTVKSLQNPGSTAAQQKPVKAPNALIGRLPDPGFPIKWHGNPWIPLFLVWEVSWQSAYASPAASDDALSQDLLTSLWNLGDNAGGDLILKDKGPYPAGSAGAASYQGYAILTASTANNLAQRLEALDQSHPLVNILKNQRVLAQSLDGFNDALLLQQPGIQLPPLDYDKWLDSGGQSYQLASVDAAINDGFDERRDTFRTVPRVADGPFLPIRAGRLEITRLSIVDAFGQTLKLPLDKINASAADDWPTRMLRRASSCVFGSTVAALDAKFIELRPGFARPMRLRFEWENASGDPEKNGGPVCGWVLPNYLEKSLAIYSASGKPLGVLQRKLGLESGSMAPAFYWLDVPGVAPEAIDNPHLRYFRDWVLALIPDHGNTFSACIDHVMASTDERIPEADPGVAVLVGHPLALVRASLRFETAGLPAHRPELRAVNAGGLAVDVLLDTAGFQQVKWPLRLGDLHAADDGLVGVFRCAAAPSGGGVSTSGAFYPAWGEDKRAVVGNTAGVFAVQDFDIDCLQPLQVTMLIDPQARVHAATGALPRACVELPPEDATGARRAREVFFQTAPVLGLSSTPEMPRPSDDYGEWSWAYRPDVTQWKLDPAIVEATDRAAFSDTWPAIAEGWLKLVISPVKVLSFWVREGTEAVARGTRIHLAWSLQGTESLHLEQIQEDGRAVPIADWDAQPFPREYGVTVEADTTYRLTATAEDMPASVKLLTITISAASSTAP</sequence>
<reference evidence="2 3" key="1">
    <citation type="submission" date="2020-10" db="EMBL/GenBank/DDBJ databases">
        <title>Connecting structure to function with the recovery of over 1000 high-quality activated sludge metagenome-assembled genomes encoding full-length rRNA genes using long-read sequencing.</title>
        <authorList>
            <person name="Singleton C.M."/>
            <person name="Petriglieri F."/>
            <person name="Kristensen J.M."/>
            <person name="Kirkegaard R.H."/>
            <person name="Michaelsen T.Y."/>
            <person name="Andersen M.H."/>
            <person name="Karst S.M."/>
            <person name="Dueholm M.S."/>
            <person name="Nielsen P.H."/>
            <person name="Albertsen M."/>
        </authorList>
    </citation>
    <scope>NUCLEOTIDE SEQUENCE [LARGE SCALE GENOMIC DNA]</scope>
    <source>
        <strain evidence="2">EsbW_18-Q3-R4-48_BATAC.285</strain>
    </source>
</reference>
<name>A0A935Q387_9PROT</name>
<organism evidence="2 3">
    <name type="scientific">Candidatus Accumulibacter proximus</name>
    <dbReference type="NCBI Taxonomy" id="2954385"/>
    <lineage>
        <taxon>Bacteria</taxon>
        <taxon>Pseudomonadati</taxon>
        <taxon>Pseudomonadota</taxon>
        <taxon>Betaproteobacteria</taxon>
        <taxon>Candidatus Accumulibacter</taxon>
    </lineage>
</organism>
<accession>A0A935Q387</accession>
<keyword evidence="1" id="KW-0175">Coiled coil</keyword>
<evidence type="ECO:0000313" key="3">
    <source>
        <dbReference type="Proteomes" id="UP000697998"/>
    </source>
</evidence>
<dbReference type="EMBL" id="JADJMH010000023">
    <property type="protein sequence ID" value="MBK7676726.1"/>
    <property type="molecule type" value="Genomic_DNA"/>
</dbReference>
<evidence type="ECO:0000313" key="2">
    <source>
        <dbReference type="EMBL" id="MBK7676726.1"/>
    </source>
</evidence>
<comment type="caution">
    <text evidence="2">The sequence shown here is derived from an EMBL/GenBank/DDBJ whole genome shotgun (WGS) entry which is preliminary data.</text>
</comment>
<feature type="coiled-coil region" evidence="1">
    <location>
        <begin position="419"/>
        <end position="446"/>
    </location>
</feature>
<gene>
    <name evidence="2" type="ORF">IPJ27_19265</name>
</gene>